<dbReference type="CDD" id="cd01948">
    <property type="entry name" value="EAL"/>
    <property type="match status" value="1"/>
</dbReference>
<dbReference type="SUPFAM" id="SSF103190">
    <property type="entry name" value="Sensory domain-like"/>
    <property type="match status" value="1"/>
</dbReference>
<evidence type="ECO:0000256" key="1">
    <source>
        <dbReference type="SAM" id="Phobius"/>
    </source>
</evidence>
<dbReference type="Pfam" id="PF14827">
    <property type="entry name" value="dCache_3"/>
    <property type="match status" value="1"/>
</dbReference>
<proteinExistence type="predicted"/>
<dbReference type="GO" id="GO:0071111">
    <property type="term" value="F:cyclic-guanylate-specific phosphodiesterase activity"/>
    <property type="evidence" value="ECO:0007669"/>
    <property type="project" value="InterPro"/>
</dbReference>
<dbReference type="InterPro" id="IPR035919">
    <property type="entry name" value="EAL_sf"/>
</dbReference>
<dbReference type="PANTHER" id="PTHR33121">
    <property type="entry name" value="CYCLIC DI-GMP PHOSPHODIESTERASE PDEF"/>
    <property type="match status" value="1"/>
</dbReference>
<dbReference type="InterPro" id="IPR029150">
    <property type="entry name" value="dCache_3"/>
</dbReference>
<dbReference type="SMART" id="SM00267">
    <property type="entry name" value="GGDEF"/>
    <property type="match status" value="1"/>
</dbReference>
<keyword evidence="1" id="KW-0472">Membrane</keyword>
<dbReference type="RefSeq" id="WP_193114521.1">
    <property type="nucleotide sequence ID" value="NZ_CP041165.1"/>
</dbReference>
<dbReference type="NCBIfam" id="TIGR00254">
    <property type="entry name" value="GGDEF"/>
    <property type="match status" value="1"/>
</dbReference>
<evidence type="ECO:0000313" key="5">
    <source>
        <dbReference type="Proteomes" id="UP000593910"/>
    </source>
</evidence>
<dbReference type="SMART" id="SM00052">
    <property type="entry name" value="EAL"/>
    <property type="match status" value="1"/>
</dbReference>
<dbReference type="InterPro" id="IPR000160">
    <property type="entry name" value="GGDEF_dom"/>
</dbReference>
<evidence type="ECO:0000259" key="3">
    <source>
        <dbReference type="PROSITE" id="PS50887"/>
    </source>
</evidence>
<accession>A0A7M1AXK5</accession>
<dbReference type="InterPro" id="IPR029787">
    <property type="entry name" value="Nucleotide_cyclase"/>
</dbReference>
<dbReference type="Pfam" id="PF00990">
    <property type="entry name" value="GGDEF"/>
    <property type="match status" value="1"/>
</dbReference>
<dbReference type="Gene3D" id="3.20.20.450">
    <property type="entry name" value="EAL domain"/>
    <property type="match status" value="1"/>
</dbReference>
<dbReference type="InterPro" id="IPR043128">
    <property type="entry name" value="Rev_trsase/Diguanyl_cyclase"/>
</dbReference>
<dbReference type="AlphaFoldDB" id="A0A7M1AXK5"/>
<dbReference type="SUPFAM" id="SSF141868">
    <property type="entry name" value="EAL domain-like"/>
    <property type="match status" value="1"/>
</dbReference>
<name>A0A7M1AXK5_9BACT</name>
<protein>
    <submittedName>
        <fullName evidence="4">EAL domain-containing protein</fullName>
    </submittedName>
</protein>
<feature type="transmembrane region" description="Helical" evidence="1">
    <location>
        <begin position="7"/>
        <end position="31"/>
    </location>
</feature>
<keyword evidence="1" id="KW-1133">Transmembrane helix</keyword>
<dbReference type="SUPFAM" id="SSF55073">
    <property type="entry name" value="Nucleotide cyclase"/>
    <property type="match status" value="1"/>
</dbReference>
<dbReference type="InterPro" id="IPR001633">
    <property type="entry name" value="EAL_dom"/>
</dbReference>
<keyword evidence="5" id="KW-1185">Reference proteome</keyword>
<feature type="domain" description="GGDEF" evidence="3">
    <location>
        <begin position="407"/>
        <end position="537"/>
    </location>
</feature>
<dbReference type="PROSITE" id="PS50883">
    <property type="entry name" value="EAL"/>
    <property type="match status" value="1"/>
</dbReference>
<reference evidence="4 5" key="1">
    <citation type="submission" date="2019-06" db="EMBL/GenBank/DDBJ databases">
        <title>Sulfurimonas gotlandica sp. nov., a chemoautotrophic and psychrotolerant epsilonproteobacterium isolated from a pelagic redoxcline, and an emended description of the genus Sulfurimonas.</title>
        <authorList>
            <person name="Wang S."/>
            <person name="Jiang L."/>
            <person name="Shao Z."/>
        </authorList>
    </citation>
    <scope>NUCLEOTIDE SEQUENCE [LARGE SCALE GENOMIC DNA]</scope>
    <source>
        <strain evidence="4 5">B2</strain>
    </source>
</reference>
<dbReference type="EMBL" id="CP041165">
    <property type="protein sequence ID" value="QOP41102.1"/>
    <property type="molecule type" value="Genomic_DNA"/>
</dbReference>
<dbReference type="PROSITE" id="PS50887">
    <property type="entry name" value="GGDEF"/>
    <property type="match status" value="1"/>
</dbReference>
<sequence length="782" mass="91277">MTNINKSLYLIAITAITFFMLNELSSLWFGIEKEKEAIYQKDKTVLDNLMKAQLENVKILSDLLSSNEFVIKGYEENDPEIIRRYISPIWNKVRHEKLTYEIHFFKPPAISFVNFSNFNTIGNDVSDVRADIQWVTTSFKPSTHLLMCKSYAGLRATEPIFDKYGNILGGLSLGKKIDWIPNVLKENSEHDSFLVYERNATNTLVQKYYNSFIEDKEIIGNYILADRTINIPAEKIEQIDFKKKIQKIELNEKTYYLNIYPIVDFNKNTMGYVCTLTTLDQFFEKFEIDLLKSFLLIFGTAFIIFYLTRRRTNTILKKISFIKQLTNKIKNKDFTRLHEIPLAKNDNSLWELQNNIITMGLELEKSYNFLKEENKEKDQKLFEQFYYDALTKLPNRNKLFEDLKFDPRSFIALLDIKDFKQINDVFGFEIGNLVLEQVTKTSLTEITGYYYNIYRIGSDRFIIKNNVLMEQEDFIEFIQKIMNSIENDTIHTDDDISVSIEMYAGICFDKESKLAKAEMALTKAKRQSKDYVVYNENDTEKTLHSQNLNTINKIKTAVENDNILVYFQGIVNKNEKIRKYEALVRLQDGDTVLSPYFFLDIAQKTKYYPSITKAVITKTFEQFEDKEFLFSINLSASDILNEETNRFIKQQLRDSHHANNAVFEILESEEIYNLQDVQNFLQEIKHLGAKIAIDDFGTGYSNFSHLLNIEPDFLKIDGSLIKNIDTDLRAQQVVKSIITFAKESDIKTIAEFVHSQDVFEVCKELGIDEFQGYLFSEPSPTI</sequence>
<dbReference type="CDD" id="cd01949">
    <property type="entry name" value="GGDEF"/>
    <property type="match status" value="1"/>
</dbReference>
<gene>
    <name evidence="4" type="ORF">FJR03_04830</name>
</gene>
<evidence type="ECO:0000313" key="4">
    <source>
        <dbReference type="EMBL" id="QOP41102.1"/>
    </source>
</evidence>
<feature type="domain" description="EAL" evidence="2">
    <location>
        <begin position="547"/>
        <end position="782"/>
    </location>
</feature>
<dbReference type="Proteomes" id="UP000593910">
    <property type="component" value="Chromosome"/>
</dbReference>
<dbReference type="KEGG" id="smax:FJR03_04830"/>
<keyword evidence="1" id="KW-0812">Transmembrane</keyword>
<dbReference type="InterPro" id="IPR029151">
    <property type="entry name" value="Sensor-like_sf"/>
</dbReference>
<dbReference type="Pfam" id="PF00563">
    <property type="entry name" value="EAL"/>
    <property type="match status" value="1"/>
</dbReference>
<dbReference type="InterPro" id="IPR050706">
    <property type="entry name" value="Cyclic-di-GMP_PDE-like"/>
</dbReference>
<dbReference type="Gene3D" id="3.30.70.270">
    <property type="match status" value="1"/>
</dbReference>
<dbReference type="PANTHER" id="PTHR33121:SF71">
    <property type="entry name" value="OXYGEN SENSOR PROTEIN DOSP"/>
    <property type="match status" value="1"/>
</dbReference>
<evidence type="ECO:0000259" key="2">
    <source>
        <dbReference type="PROSITE" id="PS50883"/>
    </source>
</evidence>
<organism evidence="4 5">
    <name type="scientific">Sulfurimonas marina</name>
    <dbReference type="NCBI Taxonomy" id="2590551"/>
    <lineage>
        <taxon>Bacteria</taxon>
        <taxon>Pseudomonadati</taxon>
        <taxon>Campylobacterota</taxon>
        <taxon>Epsilonproteobacteria</taxon>
        <taxon>Campylobacterales</taxon>
        <taxon>Sulfurimonadaceae</taxon>
        <taxon>Sulfurimonas</taxon>
    </lineage>
</organism>